<evidence type="ECO:0000256" key="8">
    <source>
        <dbReference type="PROSITE-ProRule" id="PRU01363"/>
    </source>
</evidence>
<evidence type="ECO:0000256" key="1">
    <source>
        <dbReference type="ARBA" id="ARBA00022450"/>
    </source>
</evidence>
<keyword evidence="14" id="KW-1185">Reference proteome</keyword>
<dbReference type="InterPro" id="IPR009081">
    <property type="entry name" value="PP-bd_ACP"/>
</dbReference>
<evidence type="ECO:0000313" key="14">
    <source>
        <dbReference type="Proteomes" id="UP000235023"/>
    </source>
</evidence>
<dbReference type="CDD" id="cd02440">
    <property type="entry name" value="AdoMet_MTases"/>
    <property type="match status" value="1"/>
</dbReference>
<dbReference type="SMART" id="SM00829">
    <property type="entry name" value="PKS_ER"/>
    <property type="match status" value="1"/>
</dbReference>
<evidence type="ECO:0000256" key="4">
    <source>
        <dbReference type="ARBA" id="ARBA00022857"/>
    </source>
</evidence>
<feature type="active site" description="Proton acceptor; for dehydratase activity" evidence="8">
    <location>
        <position position="1019"/>
    </location>
</feature>
<dbReference type="Pfam" id="PF13602">
    <property type="entry name" value="ADH_zinc_N_2"/>
    <property type="match status" value="1"/>
</dbReference>
<gene>
    <name evidence="13" type="ORF">BDW42DRAFT_172734</name>
</gene>
<evidence type="ECO:0000259" key="12">
    <source>
        <dbReference type="PROSITE" id="PS52019"/>
    </source>
</evidence>
<feature type="transmembrane region" description="Helical" evidence="9">
    <location>
        <begin position="2582"/>
        <end position="2602"/>
    </location>
</feature>
<dbReference type="Pfam" id="PF00109">
    <property type="entry name" value="ketoacyl-synt"/>
    <property type="match status" value="1"/>
</dbReference>
<dbReference type="SMART" id="SM00826">
    <property type="entry name" value="PKS_DH"/>
    <property type="match status" value="1"/>
</dbReference>
<dbReference type="PROSITE" id="PS52019">
    <property type="entry name" value="PKS_MFAS_DH"/>
    <property type="match status" value="1"/>
</dbReference>
<dbReference type="CDD" id="cd05274">
    <property type="entry name" value="KR_FAS_SDR_x"/>
    <property type="match status" value="1"/>
</dbReference>
<keyword evidence="2" id="KW-0597">Phosphoprotein</keyword>
<dbReference type="PROSITE" id="PS50075">
    <property type="entry name" value="CARRIER"/>
    <property type="match status" value="1"/>
</dbReference>
<dbReference type="GO" id="GO:0006633">
    <property type="term" value="P:fatty acid biosynthetic process"/>
    <property type="evidence" value="ECO:0007669"/>
    <property type="project" value="InterPro"/>
</dbReference>
<dbReference type="InterPro" id="IPR020806">
    <property type="entry name" value="PKS_PP-bd"/>
</dbReference>
<dbReference type="InterPro" id="IPR036291">
    <property type="entry name" value="NAD(P)-bd_dom_sf"/>
</dbReference>
<keyword evidence="3" id="KW-0808">Transferase</keyword>
<feature type="domain" description="Ketosynthase family 3 (KS3)" evidence="11">
    <location>
        <begin position="10"/>
        <end position="436"/>
    </location>
</feature>
<dbReference type="InterPro" id="IPR049551">
    <property type="entry name" value="PKS_DH_C"/>
</dbReference>
<keyword evidence="4" id="KW-0521">NADP</keyword>
<dbReference type="Pfam" id="PF08659">
    <property type="entry name" value="KR"/>
    <property type="match status" value="1"/>
</dbReference>
<dbReference type="InterPro" id="IPR006162">
    <property type="entry name" value="Ppantetheine_attach_site"/>
</dbReference>
<sequence length="2609" mass="287144">MTPTNCEDKLQPLAVIGLSFKFPQDATSSESFWDMLVQGRCASTKFPSSRMTIDSHHHPDRDRLDTISPRGGHFISEDLGAFDAPFFGISGPEAEAMDPQQRLALETAYRAFESAGLPLEAIAGSKTSVIAGSFCDDYHMLQVKDPLEVSKHNVTGNARNMISNRLSWFFDLRGPSATVDTACSSSLIALDMACQSIWGGDATMGLAVGSNIMIAPEMTIGLDNLGLLSRDSRSYSFDEHANGYARGEGIGALVIKPLKDAVSDGDTIRAVIRSSSSNQDGKTPGILQPSKEAQMRLIQDTYQKAGLDMADTRYFEAHGTGTPIGDPIETRGIGSAFRKYRSKKEPLYVGSVKSNIGHLEGASGIAGVIKTILALEKGIIPPNSENLRRINPQIDEEFFSLKIPQQAVPWPTDGLRRASVSSFGFGGANCSIVLDDAYNSLRLRGMKDGKHKTTITPPQPETINGALDSQFVEKGDTSENCASPIDEKFEGHSNGKYEPTLLVWSSGDKDGIDRTRKSWETYLSNLTITNGKKKRYARNLAHTLASRRSHLKWRSFALADPNKSFKNLAGEFSPAIKSSSSPRVAFIFTGQGAQWYAMGRELIPRYEIFRNTLADAGQYLKTLGCEWDVLDEMRKPKPESKVNDPTYGQPLCTVVQIGLVDLLRSWNVVPSAVIGHSSGEIAAAYAAGAISKKYAMKVSYYRGLLAGRLGETSKKKGSMLAVGLSEADIRAYLNKIETSFGCLRLVIACVNSPQSLTISGETEQIEALHELLEEEQIFSRKLMVNVAYHSFQMEKIASAYEVAIGNFEAPLQRTGILMFSSVTGGLIHREELATPRYWVRNMVSPVLFSDALTSLSSQPANVPRKIDGSHRLFVTVSHIVEIGPHAALQGPCRDTLKAVRKDKEIVYIPSLRRHASAVNCVLECVGRLHCEGYPVDLAAVNSPAGTGQSEGFQVLADLPEYQFDHSKAYWHESRQSKGHRFRKTGRLDLLGIPDVNGNPMETHWRNIIRTSEIPWVQDHKINNTILYSAAGMVAMAIEAVKQLADSNRTIAGFIVKDCKFLSPIHIPTHALGIETNIHLKRVKDGKSDSSGWHDFRICCYDTDNWIENCTGSIQASYESNESGMDTNGRENAEWNASLIKAYHDASQSCATPVDTEKFYEELTGYGYQYGPAFAAITALSRNDASRNELVATIRTFVGTSAKDSQVVQPHTIHPTTLDAVIHMMTAMVMKVAGQEDSVAVPTQIENLWVSNTGGLSYPHAHGIKAYANSVGSTVTDSRYSMVAFDEGLTKCLLNLEGLRVTNIANSAERKSEVDFLADNLCHHVEWKPDIDLLNNAETNIFCASNEPQTNEPVDAFTELDFLVSVYVSKVSASALEKVKTTGSPHLIKYAEWIARQQDILSSGQSAFSSQEWRSRMEDASFMNDLHGRLEHGSKRGLLTSIVCKNLMQFISGEKNPVSVLFEGNLLQDTYFEMISNLPKIGQIVKYINALAHKYPAMKFIELGAGSGAMTDFCMKTLTTDASGQIKPSCYKQWDFTDLSSSFFPQAQHLFAAQGEKMRFMTLDIEQDPESQGFECGTYDVVVAFLVIHATENLSVSLSNARKLLRPGGKFLLFEITRLGAIRTTFVFGLFDGWWRGQETYRTMNPCVDEAKWDELLKEAGYSGCDVVIADYNDERCHECSMIVSTAVQEEPVRPSQPAVNIILNPLSTVQMQLADKLSGLLHNSGIDNLTQLTFQDCLTNQVSPDALTVCLLEIQDEFLYHMNELDFINLRELLSRTRNLLWINGGGGHQPNPKFRLIDGLFRVISDENQSTRLTILSLENTSTAEHQADQIFKIATSILGDINKHLDTEYVEIDGMLQVGRLVHAGSLNQEVATIKLPQRTETQTFGGDLPLRLEVGTPGLLNTLHFVEDKRVQVPLKPNEIEIRSKAVGLNFRDVLIALGRLNNNTLGGEFAGEVTRVGDECHKFKLGDRVVVYHPSHYANYVRVREDMAVIKIPNDWLSFVDAAAMPVTYGTAWLTLNRIARLQQGESVLIHSGAGGTGQAAIQIAQYLGATIFTTVSSETKKQFLVDQYHIPSEHIFSSRNTLFAKGIRRLTGNKGVDVVLNSLASDEFIASWESIAPYGRFVEIGKNDILSNSKLPMGQFEKNVSFSAFDLAAMSVDRPQLVISALEEVFDLIEEGKLSVPQSAQVYEVGEIEKAFRQMQSGKNMGKAVIELRDDDQVNAVIDTKPTYAFDPNATYVIAGGLGGLGRSIARWLVDRGARNLILLSRSGEKNPYARNFVAELREQGAIAVTPACDIADRASLAAVLYSCAKDMPSIKGCIQASMVVSNSHFEQLTHDSWRASTAPKAQGSWNLHELLPRGLDFFVLMSSVAGITGARGESGYASGNTFKDGLARYRIGIGEKAVSLDLGLFLSAGFFKENEDARKRFLANSVLHPITESDLHALLDIYCNPALTHIPIEKSQVVVGIQPKVREMGMNTTEWMQRPMFRHLAAHEPSLSSSSAANTPNSTNFAAVFATAKSLDDVTAILKQEMRSKLSRMLSVSGDEIDLDKPIHHYGVDSLAAVELRNWFGRELRADIAIFDILGGASIASVVALAVGKSDYRRG</sequence>
<dbReference type="Pfam" id="PF02801">
    <property type="entry name" value="Ketoacyl-synt_C"/>
    <property type="match status" value="1"/>
</dbReference>
<dbReference type="InterPro" id="IPR014030">
    <property type="entry name" value="Ketoacyl_synth_N"/>
</dbReference>
<reference evidence="14" key="1">
    <citation type="submission" date="2017-12" db="EMBL/GenBank/DDBJ databases">
        <authorList>
            <consortium name="DOE Joint Genome Institute"/>
            <person name="Mondo S.J."/>
            <person name="Kjaerbolling I."/>
            <person name="Vesth T.C."/>
            <person name="Frisvad J.C."/>
            <person name="Nybo J.L."/>
            <person name="Theobald S."/>
            <person name="Kuo A."/>
            <person name="Bowyer P."/>
            <person name="Matsuda Y."/>
            <person name="Lyhne E.K."/>
            <person name="Kogle M.E."/>
            <person name="Clum A."/>
            <person name="Lipzen A."/>
            <person name="Salamov A."/>
            <person name="Ngan C.Y."/>
            <person name="Daum C."/>
            <person name="Chiniquy J."/>
            <person name="Barry K."/>
            <person name="LaButti K."/>
            <person name="Haridas S."/>
            <person name="Simmons B.A."/>
            <person name="Magnuson J.K."/>
            <person name="Mortensen U.H."/>
            <person name="Larsen T.O."/>
            <person name="Grigoriev I.V."/>
            <person name="Baker S.E."/>
            <person name="Andersen M.R."/>
            <person name="Nordberg H.P."/>
            <person name="Cantor M.N."/>
            <person name="Hua S.X."/>
        </authorList>
    </citation>
    <scope>NUCLEOTIDE SEQUENCE [LARGE SCALE GENOMIC DNA]</scope>
    <source>
        <strain evidence="14">IBT 19404</strain>
    </source>
</reference>
<dbReference type="GO" id="GO:0016491">
    <property type="term" value="F:oxidoreductase activity"/>
    <property type="evidence" value="ECO:0007669"/>
    <property type="project" value="UniProtKB-KW"/>
</dbReference>
<dbReference type="InterPro" id="IPR057326">
    <property type="entry name" value="KR_dom"/>
</dbReference>
<dbReference type="Gene3D" id="3.90.180.10">
    <property type="entry name" value="Medium-chain alcohol dehydrogenases, catalytic domain"/>
    <property type="match status" value="1"/>
</dbReference>
<dbReference type="Gene3D" id="3.40.366.10">
    <property type="entry name" value="Malonyl-Coenzyme A Acyl Carrier Protein, domain 2"/>
    <property type="match status" value="1"/>
</dbReference>
<dbReference type="GO" id="GO:1901336">
    <property type="term" value="P:lactone biosynthetic process"/>
    <property type="evidence" value="ECO:0007669"/>
    <property type="project" value="UniProtKB-ARBA"/>
</dbReference>
<dbReference type="InterPro" id="IPR029063">
    <property type="entry name" value="SAM-dependent_MTases_sf"/>
</dbReference>
<dbReference type="Pfam" id="PF23297">
    <property type="entry name" value="ACP_SdgA_C"/>
    <property type="match status" value="1"/>
</dbReference>
<dbReference type="PROSITE" id="PS00606">
    <property type="entry name" value="KS3_1"/>
    <property type="match status" value="1"/>
</dbReference>
<dbReference type="SUPFAM" id="SSF53335">
    <property type="entry name" value="S-adenosyl-L-methionine-dependent methyltransferases"/>
    <property type="match status" value="1"/>
</dbReference>
<dbReference type="InterPro" id="IPR001227">
    <property type="entry name" value="Ac_transferase_dom_sf"/>
</dbReference>
<dbReference type="CDD" id="cd05195">
    <property type="entry name" value="enoyl_red"/>
    <property type="match status" value="1"/>
</dbReference>
<evidence type="ECO:0000256" key="2">
    <source>
        <dbReference type="ARBA" id="ARBA00022553"/>
    </source>
</evidence>
<dbReference type="SUPFAM" id="SSF52151">
    <property type="entry name" value="FabD/lysophospholipase-like"/>
    <property type="match status" value="1"/>
</dbReference>
<dbReference type="SUPFAM" id="SSF50129">
    <property type="entry name" value="GroES-like"/>
    <property type="match status" value="1"/>
</dbReference>
<dbReference type="InterPro" id="IPR014043">
    <property type="entry name" value="Acyl_transferase_dom"/>
</dbReference>
<dbReference type="InterPro" id="IPR042104">
    <property type="entry name" value="PKS_dehydratase_sf"/>
</dbReference>
<dbReference type="InterPro" id="IPR049552">
    <property type="entry name" value="PKS_DH_N"/>
</dbReference>
<keyword evidence="1" id="KW-0596">Phosphopantetheine</keyword>
<evidence type="ECO:0000256" key="3">
    <source>
        <dbReference type="ARBA" id="ARBA00022679"/>
    </source>
</evidence>
<feature type="region of interest" description="N-terminal hotdog fold" evidence="8">
    <location>
        <begin position="987"/>
        <end position="1120"/>
    </location>
</feature>
<dbReference type="Gene3D" id="3.30.70.3290">
    <property type="match status" value="1"/>
</dbReference>
<evidence type="ECO:0000259" key="10">
    <source>
        <dbReference type="PROSITE" id="PS50075"/>
    </source>
</evidence>
<dbReference type="InterPro" id="IPR013968">
    <property type="entry name" value="PKS_KR"/>
</dbReference>
<dbReference type="InterPro" id="IPR018201">
    <property type="entry name" value="Ketoacyl_synth_AS"/>
</dbReference>
<protein>
    <submittedName>
        <fullName evidence="13">Uncharacterized protein</fullName>
    </submittedName>
</protein>
<dbReference type="Gene3D" id="1.10.1200.10">
    <property type="entry name" value="ACP-like"/>
    <property type="match status" value="1"/>
</dbReference>
<dbReference type="Proteomes" id="UP000235023">
    <property type="component" value="Unassembled WGS sequence"/>
</dbReference>
<keyword evidence="7" id="KW-0012">Acyltransferase</keyword>
<dbReference type="SUPFAM" id="SSF47336">
    <property type="entry name" value="ACP-like"/>
    <property type="match status" value="1"/>
</dbReference>
<dbReference type="EMBL" id="KZ559559">
    <property type="protein sequence ID" value="PLN79543.1"/>
    <property type="molecule type" value="Genomic_DNA"/>
</dbReference>
<dbReference type="InterPro" id="IPR050091">
    <property type="entry name" value="PKS_NRPS_Biosynth_Enz"/>
</dbReference>
<proteinExistence type="predicted"/>
<dbReference type="SUPFAM" id="SSF55048">
    <property type="entry name" value="Probable ACP-binding domain of malonyl-CoA ACP transacylase"/>
    <property type="match status" value="1"/>
</dbReference>
<dbReference type="SMART" id="SM00823">
    <property type="entry name" value="PKS_PP"/>
    <property type="match status" value="1"/>
</dbReference>
<accession>A0A2J5HQJ6</accession>
<evidence type="ECO:0000256" key="9">
    <source>
        <dbReference type="SAM" id="Phobius"/>
    </source>
</evidence>
<dbReference type="OrthoDB" id="329835at2759"/>
<dbReference type="InterPro" id="IPR020843">
    <property type="entry name" value="ER"/>
</dbReference>
<dbReference type="GO" id="GO:0031177">
    <property type="term" value="F:phosphopantetheine binding"/>
    <property type="evidence" value="ECO:0007669"/>
    <property type="project" value="InterPro"/>
</dbReference>
<dbReference type="InterPro" id="IPR036736">
    <property type="entry name" value="ACP-like_sf"/>
</dbReference>
<dbReference type="GO" id="GO:0044550">
    <property type="term" value="P:secondary metabolite biosynthetic process"/>
    <property type="evidence" value="ECO:0007669"/>
    <property type="project" value="TreeGrafter"/>
</dbReference>
<dbReference type="PANTHER" id="PTHR43775:SF29">
    <property type="entry name" value="ASPERFURANONE POLYKETIDE SYNTHASE AFOG-RELATED"/>
    <property type="match status" value="1"/>
</dbReference>
<dbReference type="Gene3D" id="3.40.50.720">
    <property type="entry name" value="NAD(P)-binding Rossmann-like Domain"/>
    <property type="match status" value="2"/>
</dbReference>
<keyword evidence="9" id="KW-0812">Transmembrane</keyword>
<dbReference type="InterPro" id="IPR013154">
    <property type="entry name" value="ADH-like_N"/>
</dbReference>
<keyword evidence="9" id="KW-1133">Transmembrane helix</keyword>
<dbReference type="SUPFAM" id="SSF53901">
    <property type="entry name" value="Thiolase-like"/>
    <property type="match status" value="1"/>
</dbReference>
<dbReference type="SMART" id="SM00827">
    <property type="entry name" value="PKS_AT"/>
    <property type="match status" value="1"/>
</dbReference>
<dbReference type="Pfam" id="PF08242">
    <property type="entry name" value="Methyltransf_12"/>
    <property type="match status" value="1"/>
</dbReference>
<dbReference type="FunFam" id="3.40.50.720:FF:000209">
    <property type="entry name" value="Polyketide synthase Pks12"/>
    <property type="match status" value="1"/>
</dbReference>
<dbReference type="Gene3D" id="3.40.47.10">
    <property type="match status" value="1"/>
</dbReference>
<dbReference type="GO" id="GO:0004315">
    <property type="term" value="F:3-oxoacyl-[acyl-carrier-protein] synthase activity"/>
    <property type="evidence" value="ECO:0007669"/>
    <property type="project" value="InterPro"/>
</dbReference>
<dbReference type="InterPro" id="IPR013217">
    <property type="entry name" value="Methyltransf_12"/>
</dbReference>
<dbReference type="Gene3D" id="3.10.129.110">
    <property type="entry name" value="Polyketide synthase dehydratase"/>
    <property type="match status" value="1"/>
</dbReference>
<dbReference type="InterPro" id="IPR016035">
    <property type="entry name" value="Acyl_Trfase/lysoPLipase"/>
</dbReference>
<feature type="region of interest" description="C-terminal hotdog fold" evidence="8">
    <location>
        <begin position="1150"/>
        <end position="1309"/>
    </location>
</feature>
<dbReference type="PANTHER" id="PTHR43775">
    <property type="entry name" value="FATTY ACID SYNTHASE"/>
    <property type="match status" value="1"/>
</dbReference>
<keyword evidence="6" id="KW-0511">Multifunctional enzyme</keyword>
<evidence type="ECO:0000256" key="7">
    <source>
        <dbReference type="ARBA" id="ARBA00023315"/>
    </source>
</evidence>
<dbReference type="Gene3D" id="3.40.50.150">
    <property type="entry name" value="Vaccinia Virus protein VP39"/>
    <property type="match status" value="1"/>
</dbReference>
<dbReference type="Pfam" id="PF21089">
    <property type="entry name" value="PKS_DH_N"/>
    <property type="match status" value="1"/>
</dbReference>
<dbReference type="PROSITE" id="PS52004">
    <property type="entry name" value="KS3_2"/>
    <property type="match status" value="1"/>
</dbReference>
<dbReference type="Pfam" id="PF00698">
    <property type="entry name" value="Acyl_transf_1"/>
    <property type="match status" value="1"/>
</dbReference>
<organism evidence="13 14">
    <name type="scientific">Aspergillus taichungensis</name>
    <dbReference type="NCBI Taxonomy" id="482145"/>
    <lineage>
        <taxon>Eukaryota</taxon>
        <taxon>Fungi</taxon>
        <taxon>Dikarya</taxon>
        <taxon>Ascomycota</taxon>
        <taxon>Pezizomycotina</taxon>
        <taxon>Eurotiomycetes</taxon>
        <taxon>Eurotiomycetidae</taxon>
        <taxon>Eurotiales</taxon>
        <taxon>Aspergillaceae</taxon>
        <taxon>Aspergillus</taxon>
        <taxon>Aspergillus subgen. Circumdati</taxon>
    </lineage>
</organism>
<dbReference type="InterPro" id="IPR016036">
    <property type="entry name" value="Malonyl_transacylase_ACP-bd"/>
</dbReference>
<evidence type="ECO:0000256" key="6">
    <source>
        <dbReference type="ARBA" id="ARBA00023268"/>
    </source>
</evidence>
<dbReference type="InterPro" id="IPR049900">
    <property type="entry name" value="PKS_mFAS_DH"/>
</dbReference>
<dbReference type="InterPro" id="IPR014031">
    <property type="entry name" value="Ketoacyl_synth_C"/>
</dbReference>
<dbReference type="GO" id="GO:0004312">
    <property type="term" value="F:fatty acid synthase activity"/>
    <property type="evidence" value="ECO:0007669"/>
    <property type="project" value="TreeGrafter"/>
</dbReference>
<dbReference type="InterPro" id="IPR020807">
    <property type="entry name" value="PKS_DH"/>
</dbReference>
<dbReference type="Pfam" id="PF08240">
    <property type="entry name" value="ADH_N"/>
    <property type="match status" value="1"/>
</dbReference>
<feature type="domain" description="Carrier" evidence="10">
    <location>
        <begin position="2527"/>
        <end position="2604"/>
    </location>
</feature>
<dbReference type="InterPro" id="IPR016039">
    <property type="entry name" value="Thiolase-like"/>
</dbReference>
<dbReference type="SUPFAM" id="SSF51735">
    <property type="entry name" value="NAD(P)-binding Rossmann-fold domains"/>
    <property type="match status" value="2"/>
</dbReference>
<evidence type="ECO:0000259" key="11">
    <source>
        <dbReference type="PROSITE" id="PS52004"/>
    </source>
</evidence>
<dbReference type="InterPro" id="IPR020841">
    <property type="entry name" value="PKS_Beta-ketoAc_synthase_dom"/>
</dbReference>
<evidence type="ECO:0000256" key="5">
    <source>
        <dbReference type="ARBA" id="ARBA00023002"/>
    </source>
</evidence>
<feature type="active site" description="Proton donor; for dehydratase activity" evidence="8">
    <location>
        <position position="1218"/>
    </location>
</feature>
<dbReference type="PROSITE" id="PS00012">
    <property type="entry name" value="PHOSPHOPANTETHEINE"/>
    <property type="match status" value="1"/>
</dbReference>
<dbReference type="InterPro" id="IPR011032">
    <property type="entry name" value="GroES-like_sf"/>
</dbReference>
<evidence type="ECO:0000313" key="13">
    <source>
        <dbReference type="EMBL" id="PLN79543.1"/>
    </source>
</evidence>
<name>A0A2J5HQJ6_9EURO</name>
<dbReference type="SMART" id="SM00825">
    <property type="entry name" value="PKS_KS"/>
    <property type="match status" value="1"/>
</dbReference>
<dbReference type="CDD" id="cd00833">
    <property type="entry name" value="PKS"/>
    <property type="match status" value="1"/>
</dbReference>
<keyword evidence="5" id="KW-0560">Oxidoreductase</keyword>
<feature type="domain" description="PKS/mFAS DH" evidence="12">
    <location>
        <begin position="987"/>
        <end position="1309"/>
    </location>
</feature>
<dbReference type="Pfam" id="PF14765">
    <property type="entry name" value="PS-DH"/>
    <property type="match status" value="1"/>
</dbReference>
<dbReference type="SMART" id="SM00822">
    <property type="entry name" value="PKS_KR"/>
    <property type="match status" value="1"/>
</dbReference>
<keyword evidence="9" id="KW-0472">Membrane</keyword>